<reference evidence="2 3" key="1">
    <citation type="submission" date="2020-02" db="EMBL/GenBank/DDBJ databases">
        <title>Draft genome sequence of Haematococcus lacustris strain NIES-144.</title>
        <authorList>
            <person name="Morimoto D."/>
            <person name="Nakagawa S."/>
            <person name="Yoshida T."/>
            <person name="Sawayama S."/>
        </authorList>
    </citation>
    <scope>NUCLEOTIDE SEQUENCE [LARGE SCALE GENOMIC DNA]</scope>
    <source>
        <strain evidence="2 3">NIES-144</strain>
    </source>
</reference>
<feature type="transmembrane region" description="Helical" evidence="1">
    <location>
        <begin position="147"/>
        <end position="173"/>
    </location>
</feature>
<comment type="caution">
    <text evidence="2">The sequence shown here is derived from an EMBL/GenBank/DDBJ whole genome shotgun (WGS) entry which is preliminary data.</text>
</comment>
<keyword evidence="1" id="KW-0812">Transmembrane</keyword>
<sequence>MSVVKGLRNALSGTVGSVEELLLQSLIPRVSSLSSLDSSNFRQAAALAGNFVTKATSMLRNTSAQVNKTMLQLGALMVGSLIQDPITNVSAANIGNCTNGLPAGVIDLPAVPQLGLPAVPFPTGFPSPLPALNEDVLRVSRTTAGALAVFATILNLISTTLLAVGDIIAVIIVSTTLVTGPILFQLASVDYYNTLVAAFPDMPNGDLTIFTKALGAIGSGLTTPGNVFLGSGSGTGGSSSLWSALTSLRGAATQLRDLRTQLLPSSTRPRASVST</sequence>
<keyword evidence="1" id="KW-0472">Membrane</keyword>
<keyword evidence="1" id="KW-1133">Transmembrane helix</keyword>
<evidence type="ECO:0000313" key="2">
    <source>
        <dbReference type="EMBL" id="GFH26646.1"/>
    </source>
</evidence>
<feature type="non-terminal residue" evidence="2">
    <location>
        <position position="1"/>
    </location>
</feature>
<evidence type="ECO:0000313" key="3">
    <source>
        <dbReference type="Proteomes" id="UP000485058"/>
    </source>
</evidence>
<keyword evidence="3" id="KW-1185">Reference proteome</keyword>
<protein>
    <submittedName>
        <fullName evidence="2">Uncharacterized protein</fullName>
    </submittedName>
</protein>
<accession>A0A6A0A2X6</accession>
<dbReference type="Proteomes" id="UP000485058">
    <property type="component" value="Unassembled WGS sequence"/>
</dbReference>
<dbReference type="EMBL" id="BLLF01003190">
    <property type="protein sequence ID" value="GFH26646.1"/>
    <property type="molecule type" value="Genomic_DNA"/>
</dbReference>
<proteinExistence type="predicted"/>
<name>A0A6A0A2X6_HAELA</name>
<gene>
    <name evidence="2" type="ORF">HaLaN_24825</name>
</gene>
<dbReference type="AlphaFoldDB" id="A0A6A0A2X6"/>
<evidence type="ECO:0000256" key="1">
    <source>
        <dbReference type="SAM" id="Phobius"/>
    </source>
</evidence>
<organism evidence="2 3">
    <name type="scientific">Haematococcus lacustris</name>
    <name type="common">Green alga</name>
    <name type="synonym">Haematococcus pluvialis</name>
    <dbReference type="NCBI Taxonomy" id="44745"/>
    <lineage>
        <taxon>Eukaryota</taxon>
        <taxon>Viridiplantae</taxon>
        <taxon>Chlorophyta</taxon>
        <taxon>core chlorophytes</taxon>
        <taxon>Chlorophyceae</taxon>
        <taxon>CS clade</taxon>
        <taxon>Chlamydomonadales</taxon>
        <taxon>Haematococcaceae</taxon>
        <taxon>Haematococcus</taxon>
    </lineage>
</organism>